<sequence length="722" mass="79573">MEPILFAVVILAVVILGLFAMFAKFYRKIEQGHALIVNTLRAEPDVTFTGRMVYPIIHKAELMDISVKTIEIDRSGNEGLICRDNIRADIKVKFFVRVNKTADDVLKVAQGIGCARASNHETLEELFSAKFSEALKTVGKSMDFVDLYQARDGFRDQIISQIGNDLSGYVLEDAAIDYLEQTPLSELDTNNILDAQGIKKITELTAVEHVRTNELRRNEEMQIKKKNVETQEALLELERQQADATARQQREIASVRAREEAETAKIQAEERTKSETARLVAEQSISVQHENVQREKEVAENNRKRAVAIEEEKVTRARDLEIVDREKEVTLQRIEKDKAVEVQKKAIADVIRERIVVERTVAEQEEAIKELRVVAEAERTKKSVVIMAEGQADEKMVIDLKAAETQEKRARHKAAEELTLADAKLKVAERDAESKKREAEGMEALSAAPGLAAAKVEIATAQARLATFEAEASGKEKLGLADVHVRQADADAILKAGQADAQVIEARSQAEAAGMRAKFDAEASGKEKLGLAEVNVRTADAEATLKSGQADAQVIEARFSAEAKGLHEKFEAMKAMSPDTRDHEEFRMRLEKSHVETMKGIDAQTAIAKEQAEVLGTALANAKIDIVGGQGDYFDSFVRSLSVGKGIDGVISKSNTLKVAFKDQLSGDRDVVKDLRDLVGALGTSSGEMQNLSVAALMSRISSDGSESQKTALHNLLSTFRN</sequence>
<dbReference type="RefSeq" id="WP_124958231.1">
    <property type="nucleotide sequence ID" value="NZ_RQXU01000004.1"/>
</dbReference>
<keyword evidence="3" id="KW-0472">Membrane</keyword>
<keyword evidence="3" id="KW-0812">Transmembrane</keyword>
<keyword evidence="2" id="KW-0175">Coiled coil</keyword>
<comment type="caution">
    <text evidence="4">The sequence shown here is derived from an EMBL/GenBank/DDBJ whole genome shotgun (WGS) entry which is preliminary data.</text>
</comment>
<dbReference type="Gene3D" id="3.30.479.30">
    <property type="entry name" value="Band 7 domain"/>
    <property type="match status" value="1"/>
</dbReference>
<feature type="coiled-coil region" evidence="2">
    <location>
        <begin position="211"/>
        <end position="247"/>
    </location>
</feature>
<keyword evidence="6" id="KW-1185">Reference proteome</keyword>
<gene>
    <name evidence="4" type="ORF">EH244_09995</name>
    <name evidence="5" type="ORF">EJO66_05805</name>
</gene>
<protein>
    <submittedName>
        <fullName evidence="4">Uncharacterized protein</fullName>
    </submittedName>
</protein>
<dbReference type="PANTHER" id="PTHR13806:SF31">
    <property type="entry name" value="FLOTILLIN-LIKE PROTEIN 1-RELATED"/>
    <property type="match status" value="1"/>
</dbReference>
<evidence type="ECO:0000256" key="1">
    <source>
        <dbReference type="ARBA" id="ARBA00004308"/>
    </source>
</evidence>
<reference evidence="5 6" key="2">
    <citation type="submission" date="2018-12" db="EMBL/GenBank/DDBJ databases">
        <title>The genome sequences of strain 502.</title>
        <authorList>
            <person name="Gao J."/>
            <person name="Sun J."/>
        </authorList>
    </citation>
    <scope>NUCLEOTIDE SEQUENCE [LARGE SCALE GENOMIC DNA]</scope>
    <source>
        <strain evidence="5 6">502</strain>
    </source>
</reference>
<dbReference type="SUPFAM" id="SSF117892">
    <property type="entry name" value="Band 7/SPFH domain"/>
    <property type="match status" value="1"/>
</dbReference>
<dbReference type="Proteomes" id="UP000271137">
    <property type="component" value="Unassembled WGS sequence"/>
</dbReference>
<dbReference type="EMBL" id="RXFQ01000003">
    <property type="protein sequence ID" value="RSZ41438.1"/>
    <property type="molecule type" value="Genomic_DNA"/>
</dbReference>
<dbReference type="InterPro" id="IPR036013">
    <property type="entry name" value="Band_7/SPFH_dom_sf"/>
</dbReference>
<comment type="subcellular location">
    <subcellularLocation>
        <location evidence="1">Endomembrane system</location>
    </subcellularLocation>
</comment>
<evidence type="ECO:0000313" key="6">
    <source>
        <dbReference type="Proteomes" id="UP000271137"/>
    </source>
</evidence>
<proteinExistence type="predicted"/>
<evidence type="ECO:0000256" key="3">
    <source>
        <dbReference type="SAM" id="Phobius"/>
    </source>
</evidence>
<dbReference type="GO" id="GO:0005886">
    <property type="term" value="C:plasma membrane"/>
    <property type="evidence" value="ECO:0007669"/>
    <property type="project" value="TreeGrafter"/>
</dbReference>
<dbReference type="PANTHER" id="PTHR13806">
    <property type="entry name" value="FLOTILLIN-RELATED"/>
    <property type="match status" value="1"/>
</dbReference>
<organism evidence="4 7">
    <name type="scientific">Variovorax beijingensis</name>
    <dbReference type="NCBI Taxonomy" id="2496117"/>
    <lineage>
        <taxon>Bacteria</taxon>
        <taxon>Pseudomonadati</taxon>
        <taxon>Pseudomonadota</taxon>
        <taxon>Betaproteobacteria</taxon>
        <taxon>Burkholderiales</taxon>
        <taxon>Comamonadaceae</taxon>
        <taxon>Variovorax</taxon>
    </lineage>
</organism>
<dbReference type="Proteomes" id="UP000271590">
    <property type="component" value="Unassembled WGS sequence"/>
</dbReference>
<keyword evidence="3" id="KW-1133">Transmembrane helix</keyword>
<dbReference type="InterPro" id="IPR027705">
    <property type="entry name" value="Flotillin_fam"/>
</dbReference>
<evidence type="ECO:0000256" key="2">
    <source>
        <dbReference type="SAM" id="Coils"/>
    </source>
</evidence>
<dbReference type="EMBL" id="RQXU01000004">
    <property type="protein sequence ID" value="RRH89897.1"/>
    <property type="molecule type" value="Genomic_DNA"/>
</dbReference>
<dbReference type="GO" id="GO:0012505">
    <property type="term" value="C:endomembrane system"/>
    <property type="evidence" value="ECO:0007669"/>
    <property type="project" value="UniProtKB-SubCell"/>
</dbReference>
<feature type="transmembrane region" description="Helical" evidence="3">
    <location>
        <begin position="6"/>
        <end position="26"/>
    </location>
</feature>
<reference evidence="4 7" key="1">
    <citation type="submission" date="2018-11" db="EMBL/GenBank/DDBJ databases">
        <title>The genome of Variovorax sp T529.</title>
        <authorList>
            <person name="Gao J."/>
        </authorList>
    </citation>
    <scope>NUCLEOTIDE SEQUENCE [LARGE SCALE GENOMIC DNA]</scope>
    <source>
        <strain evidence="4 7">T529</strain>
    </source>
</reference>
<evidence type="ECO:0000313" key="4">
    <source>
        <dbReference type="EMBL" id="RRH89897.1"/>
    </source>
</evidence>
<feature type="coiled-coil region" evidence="2">
    <location>
        <begin position="418"/>
        <end position="471"/>
    </location>
</feature>
<evidence type="ECO:0000313" key="5">
    <source>
        <dbReference type="EMBL" id="RSZ41438.1"/>
    </source>
</evidence>
<dbReference type="AlphaFoldDB" id="A0A3P3EUK8"/>
<evidence type="ECO:0000313" key="7">
    <source>
        <dbReference type="Proteomes" id="UP000271590"/>
    </source>
</evidence>
<name>A0A3P3EUK8_9BURK</name>
<accession>A0A3P3EUK8</accession>